<accession>A0ABD5R8C6</accession>
<dbReference type="Proteomes" id="UP001596201">
    <property type="component" value="Unassembled WGS sequence"/>
</dbReference>
<reference evidence="3 4" key="1">
    <citation type="journal article" date="2019" name="Int. J. Syst. Evol. Microbiol.">
        <title>The Global Catalogue of Microorganisms (GCM) 10K type strain sequencing project: providing services to taxonomists for standard genome sequencing and annotation.</title>
        <authorList>
            <consortium name="The Broad Institute Genomics Platform"/>
            <consortium name="The Broad Institute Genome Sequencing Center for Infectious Disease"/>
            <person name="Wu L."/>
            <person name="Ma J."/>
        </authorList>
    </citation>
    <scope>NUCLEOTIDE SEQUENCE [LARGE SCALE GENOMIC DNA]</scope>
    <source>
        <strain evidence="3 4">CGMCC 1.12237</strain>
    </source>
</reference>
<evidence type="ECO:0000313" key="4">
    <source>
        <dbReference type="Proteomes" id="UP001596201"/>
    </source>
</evidence>
<dbReference type="AlphaFoldDB" id="A0ABD5R8C6"/>
<dbReference type="Gene3D" id="3.40.630.30">
    <property type="match status" value="1"/>
</dbReference>
<keyword evidence="3" id="KW-0012">Acyltransferase</keyword>
<sequence length="176" mass="19968">MHYRAYDPDDSADRAALWDLKRGFELGLGSGTGDDAKQATYEEKLTEEYRDRWLDWVAWCVAEDPDCITVAVPDAAVEPSDTTVDADHLAGYVFLLPERLAFVWDAAVLNELYLAPDYRGTGVADDLLDRAVAHAREQDLPLDRVVLDVDRKNERARAVYDRHGFEHWGEMLAKQL</sequence>
<evidence type="ECO:0000259" key="2">
    <source>
        <dbReference type="PROSITE" id="PS51186"/>
    </source>
</evidence>
<dbReference type="InterPro" id="IPR000182">
    <property type="entry name" value="GNAT_dom"/>
</dbReference>
<dbReference type="InterPro" id="IPR050769">
    <property type="entry name" value="NAT_camello-type"/>
</dbReference>
<dbReference type="RefSeq" id="WP_227228451.1">
    <property type="nucleotide sequence ID" value="NZ_JAJCVJ010000001.1"/>
</dbReference>
<keyword evidence="4" id="KW-1185">Reference proteome</keyword>
<name>A0ABD5R8C6_9EURY</name>
<evidence type="ECO:0000256" key="1">
    <source>
        <dbReference type="ARBA" id="ARBA00022679"/>
    </source>
</evidence>
<comment type="caution">
    <text evidence="3">The sequence shown here is derived from an EMBL/GenBank/DDBJ whole genome shotgun (WGS) entry which is preliminary data.</text>
</comment>
<evidence type="ECO:0000313" key="3">
    <source>
        <dbReference type="EMBL" id="MFC5366197.1"/>
    </source>
</evidence>
<dbReference type="EC" id="2.3.1.-" evidence="3"/>
<organism evidence="3 4">
    <name type="scientific">Salinirubrum litoreum</name>
    <dbReference type="NCBI Taxonomy" id="1126234"/>
    <lineage>
        <taxon>Archaea</taxon>
        <taxon>Methanobacteriati</taxon>
        <taxon>Methanobacteriota</taxon>
        <taxon>Stenosarchaea group</taxon>
        <taxon>Halobacteria</taxon>
        <taxon>Halobacteriales</taxon>
        <taxon>Haloferacaceae</taxon>
        <taxon>Salinirubrum</taxon>
    </lineage>
</organism>
<dbReference type="CDD" id="cd04301">
    <property type="entry name" value="NAT_SF"/>
    <property type="match status" value="1"/>
</dbReference>
<dbReference type="EMBL" id="JBHSKX010000001">
    <property type="protein sequence ID" value="MFC5366197.1"/>
    <property type="molecule type" value="Genomic_DNA"/>
</dbReference>
<gene>
    <name evidence="3" type="ORF">ACFPJ5_04550</name>
</gene>
<dbReference type="GO" id="GO:0016746">
    <property type="term" value="F:acyltransferase activity"/>
    <property type="evidence" value="ECO:0007669"/>
    <property type="project" value="UniProtKB-KW"/>
</dbReference>
<dbReference type="SUPFAM" id="SSF55729">
    <property type="entry name" value="Acyl-CoA N-acyltransferases (Nat)"/>
    <property type="match status" value="1"/>
</dbReference>
<dbReference type="PANTHER" id="PTHR13947">
    <property type="entry name" value="GNAT FAMILY N-ACETYLTRANSFERASE"/>
    <property type="match status" value="1"/>
</dbReference>
<dbReference type="PROSITE" id="PS51186">
    <property type="entry name" value="GNAT"/>
    <property type="match status" value="1"/>
</dbReference>
<feature type="domain" description="N-acetyltransferase" evidence="2">
    <location>
        <begin position="40"/>
        <end position="176"/>
    </location>
</feature>
<dbReference type="PANTHER" id="PTHR13947:SF37">
    <property type="entry name" value="LD18367P"/>
    <property type="match status" value="1"/>
</dbReference>
<proteinExistence type="predicted"/>
<keyword evidence="1 3" id="KW-0808">Transferase</keyword>
<dbReference type="InterPro" id="IPR016181">
    <property type="entry name" value="Acyl_CoA_acyltransferase"/>
</dbReference>
<dbReference type="Pfam" id="PF00583">
    <property type="entry name" value="Acetyltransf_1"/>
    <property type="match status" value="1"/>
</dbReference>
<protein>
    <submittedName>
        <fullName evidence="3">GNAT family N-acetyltransferase</fullName>
        <ecNumber evidence="3">2.3.1.-</ecNumber>
    </submittedName>
</protein>